<proteinExistence type="predicted"/>
<evidence type="ECO:0000313" key="2">
    <source>
        <dbReference type="Proteomes" id="UP001054945"/>
    </source>
</evidence>
<reference evidence="1 2" key="1">
    <citation type="submission" date="2021-06" db="EMBL/GenBank/DDBJ databases">
        <title>Caerostris extrusa draft genome.</title>
        <authorList>
            <person name="Kono N."/>
            <person name="Arakawa K."/>
        </authorList>
    </citation>
    <scope>NUCLEOTIDE SEQUENCE [LARGE SCALE GENOMIC DNA]</scope>
</reference>
<sequence length="77" mass="9044">MATFIKVTQNIYAQLRRGKLWQKEKEEAKKNTLGVCRVESLDLNSEVRKVTSNIHHAKKRMNLKRSIPPQMRLAIRL</sequence>
<gene>
    <name evidence="1" type="ORF">CEXT_703711</name>
</gene>
<protein>
    <submittedName>
        <fullName evidence="1">Uncharacterized protein</fullName>
    </submittedName>
</protein>
<evidence type="ECO:0000313" key="1">
    <source>
        <dbReference type="EMBL" id="GIX80480.1"/>
    </source>
</evidence>
<dbReference type="Proteomes" id="UP001054945">
    <property type="component" value="Unassembled WGS sequence"/>
</dbReference>
<organism evidence="1 2">
    <name type="scientific">Caerostris extrusa</name>
    <name type="common">Bark spider</name>
    <name type="synonym">Caerostris bankana</name>
    <dbReference type="NCBI Taxonomy" id="172846"/>
    <lineage>
        <taxon>Eukaryota</taxon>
        <taxon>Metazoa</taxon>
        <taxon>Ecdysozoa</taxon>
        <taxon>Arthropoda</taxon>
        <taxon>Chelicerata</taxon>
        <taxon>Arachnida</taxon>
        <taxon>Araneae</taxon>
        <taxon>Araneomorphae</taxon>
        <taxon>Entelegynae</taxon>
        <taxon>Araneoidea</taxon>
        <taxon>Araneidae</taxon>
        <taxon>Caerostris</taxon>
    </lineage>
</organism>
<comment type="caution">
    <text evidence="1">The sequence shown here is derived from an EMBL/GenBank/DDBJ whole genome shotgun (WGS) entry which is preliminary data.</text>
</comment>
<dbReference type="EMBL" id="BPLR01003036">
    <property type="protein sequence ID" value="GIX80480.1"/>
    <property type="molecule type" value="Genomic_DNA"/>
</dbReference>
<keyword evidence="2" id="KW-1185">Reference proteome</keyword>
<accession>A0AAV4N9H2</accession>
<dbReference type="AlphaFoldDB" id="A0AAV4N9H2"/>
<name>A0AAV4N9H2_CAEEX</name>